<dbReference type="RefSeq" id="XP_058331283.1">
    <property type="nucleotide sequence ID" value="XM_058472280.1"/>
</dbReference>
<dbReference type="AlphaFoldDB" id="A0A9W9P5S0"/>
<dbReference type="Proteomes" id="UP001150941">
    <property type="component" value="Unassembled WGS sequence"/>
</dbReference>
<feature type="region of interest" description="Disordered" evidence="1">
    <location>
        <begin position="159"/>
        <end position="232"/>
    </location>
</feature>
<sequence length="267" mass="28287">MSGLLGKLAGQVSGQQSGQPSEGSSGLVHKVTDAITGQKHPQDGQGYPPTYGSNQEGRPYPSDTKFTFRELWPVHPHRSIRTKSLICQGTEKVIMVSPKTRIPTAIATKMDTVVTAIGMTALEAMADDTTLVIPLTATRVTTEAMALIPHGRDPHQYQAGHGGHGAPGGYQGNGQDHQEYYGGHNAPPSYEAHGQYSGGHSAPGSYERPHTKYRGPYNDSGLGGTQGGHGRGHGGYEGAYHGRWSLILGCYESTDAGSKTFSCSTPD</sequence>
<feature type="region of interest" description="Disordered" evidence="1">
    <location>
        <begin position="1"/>
        <end position="62"/>
    </location>
</feature>
<comment type="caution">
    <text evidence="2">The sequence shown here is derived from an EMBL/GenBank/DDBJ whole genome shotgun (WGS) entry which is preliminary data.</text>
</comment>
<organism evidence="2 3">
    <name type="scientific">Penicillium chermesinum</name>
    <dbReference type="NCBI Taxonomy" id="63820"/>
    <lineage>
        <taxon>Eukaryota</taxon>
        <taxon>Fungi</taxon>
        <taxon>Dikarya</taxon>
        <taxon>Ascomycota</taxon>
        <taxon>Pezizomycotina</taxon>
        <taxon>Eurotiomycetes</taxon>
        <taxon>Eurotiomycetidae</taxon>
        <taxon>Eurotiales</taxon>
        <taxon>Aspergillaceae</taxon>
        <taxon>Penicillium</taxon>
    </lineage>
</organism>
<dbReference type="GeneID" id="83199583"/>
<feature type="compositionally biased region" description="Gly residues" evidence="1">
    <location>
        <begin position="221"/>
        <end position="232"/>
    </location>
</feature>
<proteinExistence type="predicted"/>
<feature type="compositionally biased region" description="Low complexity" evidence="1">
    <location>
        <begin position="10"/>
        <end position="26"/>
    </location>
</feature>
<reference evidence="2" key="1">
    <citation type="submission" date="2022-11" db="EMBL/GenBank/DDBJ databases">
        <authorList>
            <person name="Petersen C."/>
        </authorList>
    </citation>
    <scope>NUCLEOTIDE SEQUENCE</scope>
    <source>
        <strain evidence="2">IBT 19713</strain>
    </source>
</reference>
<evidence type="ECO:0000313" key="3">
    <source>
        <dbReference type="Proteomes" id="UP001150941"/>
    </source>
</evidence>
<dbReference type="OrthoDB" id="5428444at2759"/>
<keyword evidence="3" id="KW-1185">Reference proteome</keyword>
<accession>A0A9W9P5S0</accession>
<dbReference type="EMBL" id="JAPQKS010000003">
    <property type="protein sequence ID" value="KAJ5238364.1"/>
    <property type="molecule type" value="Genomic_DNA"/>
</dbReference>
<protein>
    <submittedName>
        <fullName evidence="2">Uncharacterized protein</fullName>
    </submittedName>
</protein>
<reference evidence="2" key="2">
    <citation type="journal article" date="2023" name="IMA Fungus">
        <title>Comparative genomic study of the Penicillium genus elucidates a diverse pangenome and 15 lateral gene transfer events.</title>
        <authorList>
            <person name="Petersen C."/>
            <person name="Sorensen T."/>
            <person name="Nielsen M.R."/>
            <person name="Sondergaard T.E."/>
            <person name="Sorensen J.L."/>
            <person name="Fitzpatrick D.A."/>
            <person name="Frisvad J.C."/>
            <person name="Nielsen K.L."/>
        </authorList>
    </citation>
    <scope>NUCLEOTIDE SEQUENCE</scope>
    <source>
        <strain evidence="2">IBT 19713</strain>
    </source>
</reference>
<evidence type="ECO:0000313" key="2">
    <source>
        <dbReference type="EMBL" id="KAJ5238364.1"/>
    </source>
</evidence>
<name>A0A9W9P5S0_9EURO</name>
<feature type="compositionally biased region" description="Gly residues" evidence="1">
    <location>
        <begin position="160"/>
        <end position="172"/>
    </location>
</feature>
<gene>
    <name evidence="2" type="ORF">N7468_002983</name>
</gene>
<evidence type="ECO:0000256" key="1">
    <source>
        <dbReference type="SAM" id="MobiDB-lite"/>
    </source>
</evidence>